<comment type="caution">
    <text evidence="7">The sequence shown here is derived from an EMBL/GenBank/DDBJ whole genome shotgun (WGS) entry which is preliminary data.</text>
</comment>
<dbReference type="InterPro" id="IPR051177">
    <property type="entry name" value="CIK-Related_Protein"/>
</dbReference>
<feature type="region of interest" description="Disordered" evidence="5">
    <location>
        <begin position="592"/>
        <end position="643"/>
    </location>
</feature>
<dbReference type="Proteomes" id="UP001642483">
    <property type="component" value="Unassembled WGS sequence"/>
</dbReference>
<gene>
    <name evidence="7" type="ORF">CVLEPA_LOCUS13302</name>
</gene>
<reference evidence="7 8" key="1">
    <citation type="submission" date="2024-02" db="EMBL/GenBank/DDBJ databases">
        <authorList>
            <person name="Daric V."/>
            <person name="Darras S."/>
        </authorList>
    </citation>
    <scope>NUCLEOTIDE SEQUENCE [LARGE SCALE GENOMIC DNA]</scope>
</reference>
<feature type="compositionally biased region" description="Polar residues" evidence="5">
    <location>
        <begin position="605"/>
        <end position="615"/>
    </location>
</feature>
<feature type="compositionally biased region" description="Polar residues" evidence="5">
    <location>
        <begin position="752"/>
        <end position="767"/>
    </location>
</feature>
<feature type="region of interest" description="Disordered" evidence="5">
    <location>
        <begin position="546"/>
        <end position="573"/>
    </location>
</feature>
<feature type="domain" description="Protein kinase" evidence="6">
    <location>
        <begin position="16"/>
        <end position="271"/>
    </location>
</feature>
<dbReference type="EMBL" id="CAWYQH010000096">
    <property type="protein sequence ID" value="CAK8682654.1"/>
    <property type="molecule type" value="Genomic_DNA"/>
</dbReference>
<evidence type="ECO:0000256" key="2">
    <source>
        <dbReference type="ARBA" id="ARBA00040972"/>
    </source>
</evidence>
<feature type="region of interest" description="Disordered" evidence="5">
    <location>
        <begin position="656"/>
        <end position="729"/>
    </location>
</feature>
<dbReference type="PANTHER" id="PTHR12984:SF3">
    <property type="entry name" value="N-TERMINAL KINASE-LIKE PROTEIN"/>
    <property type="match status" value="1"/>
</dbReference>
<dbReference type="SUPFAM" id="SSF56112">
    <property type="entry name" value="Protein kinase-like (PK-like)"/>
    <property type="match status" value="1"/>
</dbReference>
<name>A0ABP0FVT9_CLALP</name>
<dbReference type="PANTHER" id="PTHR12984">
    <property type="entry name" value="SCY1-RELATED S/T PROTEIN KINASE-LIKE"/>
    <property type="match status" value="1"/>
</dbReference>
<evidence type="ECO:0000256" key="3">
    <source>
        <dbReference type="ARBA" id="ARBA00042347"/>
    </source>
</evidence>
<proteinExistence type="inferred from homology"/>
<dbReference type="InterPro" id="IPR016024">
    <property type="entry name" value="ARM-type_fold"/>
</dbReference>
<feature type="compositionally biased region" description="Low complexity" evidence="5">
    <location>
        <begin position="557"/>
        <end position="572"/>
    </location>
</feature>
<keyword evidence="8" id="KW-1185">Reference proteome</keyword>
<feature type="region of interest" description="Disordered" evidence="5">
    <location>
        <begin position="752"/>
        <end position="840"/>
    </location>
</feature>
<evidence type="ECO:0000313" key="8">
    <source>
        <dbReference type="Proteomes" id="UP001642483"/>
    </source>
</evidence>
<dbReference type="InterPro" id="IPR011989">
    <property type="entry name" value="ARM-like"/>
</dbReference>
<dbReference type="Gene3D" id="3.30.200.20">
    <property type="entry name" value="Phosphorylase Kinase, domain 1"/>
    <property type="match status" value="1"/>
</dbReference>
<comment type="similarity">
    <text evidence="1">Belongs to the protein kinase superfamily.</text>
</comment>
<evidence type="ECO:0000256" key="5">
    <source>
        <dbReference type="SAM" id="MobiDB-lite"/>
    </source>
</evidence>
<organism evidence="7 8">
    <name type="scientific">Clavelina lepadiformis</name>
    <name type="common">Light-bulb sea squirt</name>
    <name type="synonym">Ascidia lepadiformis</name>
    <dbReference type="NCBI Taxonomy" id="159417"/>
    <lineage>
        <taxon>Eukaryota</taxon>
        <taxon>Metazoa</taxon>
        <taxon>Chordata</taxon>
        <taxon>Tunicata</taxon>
        <taxon>Ascidiacea</taxon>
        <taxon>Aplousobranchia</taxon>
        <taxon>Clavelinidae</taxon>
        <taxon>Clavelina</taxon>
    </lineage>
</organism>
<dbReference type="InterPro" id="IPR000719">
    <property type="entry name" value="Prot_kinase_dom"/>
</dbReference>
<feature type="compositionally biased region" description="Basic and acidic residues" evidence="5">
    <location>
        <begin position="618"/>
        <end position="627"/>
    </location>
</feature>
<evidence type="ECO:0000259" key="6">
    <source>
        <dbReference type="PROSITE" id="PS50011"/>
    </source>
</evidence>
<comment type="function">
    <text evidence="4">Regulates COPI-mediated retrograde protein traffic at the interface between the Golgi apparatus and the endoplasmic reticulum. Involved in the maintenance of the Golgi apparatus morphology.</text>
</comment>
<feature type="compositionally biased region" description="Basic and acidic residues" evidence="5">
    <location>
        <begin position="801"/>
        <end position="826"/>
    </location>
</feature>
<dbReference type="PROSITE" id="PS50011">
    <property type="entry name" value="PROTEIN_KINASE_DOM"/>
    <property type="match status" value="1"/>
</dbReference>
<evidence type="ECO:0000256" key="1">
    <source>
        <dbReference type="ARBA" id="ARBA00038349"/>
    </source>
</evidence>
<sequence>MWSFFSRDPAKGFPYEVGEKIIGLESDQSIWSLHEGKQKSNGQPVSVFMFDVTSHNETDRQTAQASVKRLKTLRHPNVLTFLDSLETDKCIYMVTERVLPLSRHLKENESNPKMIELGVAWGLHQIVKGLSFLLNTVNLIHNNVCMSSMFVDAAGEWKLGGIDYMYPASGEGSNIPPIKTLPALERYDPPEKTNSSGRPKKTTKWSADMWGLGCLIWETFNGSLPRTSSLKVIGKIPKSLVRSYCELVSANPITRPSPDKFLDNCKLHDSFMNNHFVQTNLFLEEIQIKEPHEQTTFFNDLTNHLDNFPRDYSKHKILPQLLNVFQFGNGGPAVLPPLFKLGKLLDAAEYQAQIVPCVVKLFSSTDRATRIHLLRQLPLFAEHLQPVVVNSQVFPNMITGFMDTNPAIREQSVKGMLLLAPKLSDNNLNNELMKHFARLQSRDDQGPIRTNTTVCLGKMVAYLNPATRHKVISSAFARAMKDPFPAARVAGILAMCNTIQYFNTADCATKALPALCGTTVDPDKQVRDNAFKTIKVFIEKLEKASNNPEEAAKMNETAASASTASNTPASWTGWMSTGVTSITSKLYTSKSAPAPTNAGKDEKVTSTVPTPSANSDPIKAKQEHTEPLVEDNNQQNNGDGWEDQEWNSVEKDFAEKVEDKDEDNCDGWDSSSWNNTTTKEDIEDVYNDWGGGGWEDSSFQDDDSQVEDKTTSSKDSAFTPTSSYNWSKDVKTTEDNFFGAFTAKPKKAIVQNNTKARLTKTSMTKPSAVTKPIAKEKEDGWDQDEWDTSGWGDDSTQEVLSKADKLKLEREEKRKLRQKQLQEKRAAKSASGKLGARKCD</sequence>
<evidence type="ECO:0000313" key="7">
    <source>
        <dbReference type="EMBL" id="CAK8682654.1"/>
    </source>
</evidence>
<protein>
    <recommendedName>
        <fullName evidence="2">N-terminal kinase-like protein</fullName>
    </recommendedName>
    <alternativeName>
        <fullName evidence="3">SCY1-like protein 1</fullName>
    </alternativeName>
</protein>
<dbReference type="InterPro" id="IPR011009">
    <property type="entry name" value="Kinase-like_dom_sf"/>
</dbReference>
<dbReference type="Gene3D" id="1.25.10.10">
    <property type="entry name" value="Leucine-rich Repeat Variant"/>
    <property type="match status" value="1"/>
</dbReference>
<dbReference type="SMART" id="SM00220">
    <property type="entry name" value="S_TKc"/>
    <property type="match status" value="1"/>
</dbReference>
<accession>A0ABP0FVT9</accession>
<feature type="compositionally biased region" description="Polar residues" evidence="5">
    <location>
        <begin position="713"/>
        <end position="726"/>
    </location>
</feature>
<dbReference type="Pfam" id="PF00069">
    <property type="entry name" value="Pkinase"/>
    <property type="match status" value="1"/>
</dbReference>
<evidence type="ECO:0000256" key="4">
    <source>
        <dbReference type="ARBA" id="ARBA00056114"/>
    </source>
</evidence>
<dbReference type="SUPFAM" id="SSF48371">
    <property type="entry name" value="ARM repeat"/>
    <property type="match status" value="1"/>
</dbReference>
<dbReference type="Gene3D" id="1.10.510.10">
    <property type="entry name" value="Transferase(Phosphotransferase) domain 1"/>
    <property type="match status" value="1"/>
</dbReference>